<evidence type="ECO:0000256" key="4">
    <source>
        <dbReference type="ARBA" id="ARBA00022490"/>
    </source>
</evidence>
<evidence type="ECO:0000256" key="5">
    <source>
        <dbReference type="HAMAP-Rule" id="MF_01114"/>
    </source>
</evidence>
<dbReference type="OrthoDB" id="5295441at2"/>
<dbReference type="EMBL" id="RRUE01000002">
    <property type="protein sequence ID" value="RRN44257.1"/>
    <property type="molecule type" value="Genomic_DNA"/>
</dbReference>
<dbReference type="InterPro" id="IPR053924">
    <property type="entry name" value="RecX_HTH_2nd"/>
</dbReference>
<dbReference type="Gene3D" id="1.10.10.10">
    <property type="entry name" value="Winged helix-like DNA-binding domain superfamily/Winged helix DNA-binding domain"/>
    <property type="match status" value="3"/>
</dbReference>
<evidence type="ECO:0000256" key="3">
    <source>
        <dbReference type="ARBA" id="ARBA00018111"/>
    </source>
</evidence>
<feature type="domain" description="RecX second three-helical" evidence="7">
    <location>
        <begin position="135"/>
        <end position="174"/>
    </location>
</feature>
<dbReference type="Proteomes" id="UP000270261">
    <property type="component" value="Unassembled WGS sequence"/>
</dbReference>
<dbReference type="AlphaFoldDB" id="A0A426FNI9"/>
<evidence type="ECO:0000259" key="8">
    <source>
        <dbReference type="Pfam" id="PF21981"/>
    </source>
</evidence>
<comment type="similarity">
    <text evidence="2 5">Belongs to the RecX family.</text>
</comment>
<dbReference type="InterPro" id="IPR036388">
    <property type="entry name" value="WH-like_DNA-bd_sf"/>
</dbReference>
<evidence type="ECO:0000313" key="10">
    <source>
        <dbReference type="Proteomes" id="UP000270261"/>
    </source>
</evidence>
<name>A0A426FNI9_9BURK</name>
<dbReference type="Pfam" id="PF21981">
    <property type="entry name" value="RecX_HTH3"/>
    <property type="match status" value="1"/>
</dbReference>
<evidence type="ECO:0000256" key="2">
    <source>
        <dbReference type="ARBA" id="ARBA00009695"/>
    </source>
</evidence>
<organism evidence="9 10">
    <name type="scientific">Lautropia dentalis</name>
    <dbReference type="NCBI Taxonomy" id="2490857"/>
    <lineage>
        <taxon>Bacteria</taxon>
        <taxon>Pseudomonadati</taxon>
        <taxon>Pseudomonadota</taxon>
        <taxon>Betaproteobacteria</taxon>
        <taxon>Burkholderiales</taxon>
        <taxon>Burkholderiaceae</taxon>
        <taxon>Lautropia</taxon>
    </lineage>
</organism>
<comment type="subcellular location">
    <subcellularLocation>
        <location evidence="1 5">Cytoplasm</location>
    </subcellularLocation>
</comment>
<gene>
    <name evidence="5" type="primary">recX</name>
    <name evidence="9" type="ORF">EHV23_13070</name>
</gene>
<dbReference type="HAMAP" id="MF_01114">
    <property type="entry name" value="RecX"/>
    <property type="match status" value="1"/>
</dbReference>
<dbReference type="GO" id="GO:0005737">
    <property type="term" value="C:cytoplasm"/>
    <property type="evidence" value="ECO:0007669"/>
    <property type="project" value="UniProtKB-SubCell"/>
</dbReference>
<dbReference type="PANTHER" id="PTHR33602">
    <property type="entry name" value="REGULATORY PROTEIN RECX FAMILY PROTEIN"/>
    <property type="match status" value="1"/>
</dbReference>
<dbReference type="PANTHER" id="PTHR33602:SF1">
    <property type="entry name" value="REGULATORY PROTEIN RECX FAMILY PROTEIN"/>
    <property type="match status" value="1"/>
</dbReference>
<keyword evidence="4 5" id="KW-0963">Cytoplasm</keyword>
<reference evidence="9 10" key="1">
    <citation type="submission" date="2018-11" db="EMBL/GenBank/DDBJ databases">
        <title>Genome sequencing of Lautropia sp. KCOM 2505 (= ChDC F240).</title>
        <authorList>
            <person name="Kook J.-K."/>
            <person name="Park S.-N."/>
            <person name="Lim Y.K."/>
        </authorList>
    </citation>
    <scope>NUCLEOTIDE SEQUENCE [LARGE SCALE GENOMIC DNA]</scope>
    <source>
        <strain evidence="9 10">KCOM 2505</strain>
    </source>
</reference>
<proteinExistence type="inferred from homology"/>
<evidence type="ECO:0000313" key="9">
    <source>
        <dbReference type="EMBL" id="RRN44257.1"/>
    </source>
</evidence>
<dbReference type="GO" id="GO:0006282">
    <property type="term" value="P:regulation of DNA repair"/>
    <property type="evidence" value="ECO:0007669"/>
    <property type="project" value="UniProtKB-UniRule"/>
</dbReference>
<evidence type="ECO:0000256" key="1">
    <source>
        <dbReference type="ARBA" id="ARBA00004496"/>
    </source>
</evidence>
<accession>A0A426FNI9</accession>
<comment type="function">
    <text evidence="5">Modulates RecA activity.</text>
</comment>
<feature type="domain" description="RecX third three-helical" evidence="8">
    <location>
        <begin position="180"/>
        <end position="223"/>
    </location>
</feature>
<comment type="caution">
    <text evidence="9">The sequence shown here is derived from an EMBL/GenBank/DDBJ whole genome shotgun (WGS) entry which is preliminary data.</text>
</comment>
<sequence>MAFDDLEALVRGDQSEATRRSALKRRAIALLARRDYSRAELARKLLIPPRPRQRRGARGASRRAFGADVAADTDFTRHSWEGGDSLPEAGFPQTARGPRDVMTDSGPPEATRTHVPSPELVESVLDELESLKFLSDPRMAESLVRNNAARFGRARLSQDLQRRGLDESLIDQVLEPLADDEKSRAHTVWERRFGQPPASLKERARQCRFLLGRGFSAGVVASVVPRVSSPASAGAGEDGADGDIDDFFRSRRMPRI</sequence>
<keyword evidence="10" id="KW-1185">Reference proteome</keyword>
<dbReference type="InterPro" id="IPR053925">
    <property type="entry name" value="RecX_HTH_3rd"/>
</dbReference>
<dbReference type="InterPro" id="IPR003783">
    <property type="entry name" value="Regulatory_RecX"/>
</dbReference>
<dbReference type="RefSeq" id="WP_125096453.1">
    <property type="nucleotide sequence ID" value="NZ_RRUE01000002.1"/>
</dbReference>
<protein>
    <recommendedName>
        <fullName evidence="3 5">Regulatory protein RecX</fullName>
    </recommendedName>
</protein>
<feature type="region of interest" description="Disordered" evidence="6">
    <location>
        <begin position="76"/>
        <end position="117"/>
    </location>
</feature>
<evidence type="ECO:0000256" key="6">
    <source>
        <dbReference type="SAM" id="MobiDB-lite"/>
    </source>
</evidence>
<dbReference type="Pfam" id="PF02631">
    <property type="entry name" value="RecX_HTH2"/>
    <property type="match status" value="1"/>
</dbReference>
<evidence type="ECO:0000259" key="7">
    <source>
        <dbReference type="Pfam" id="PF02631"/>
    </source>
</evidence>